<dbReference type="InterPro" id="IPR013656">
    <property type="entry name" value="PAS_4"/>
</dbReference>
<dbReference type="eggNOG" id="COG3290">
    <property type="taxonomic scope" value="Bacteria"/>
</dbReference>
<dbReference type="GO" id="GO:0006355">
    <property type="term" value="P:regulation of DNA-templated transcription"/>
    <property type="evidence" value="ECO:0007669"/>
    <property type="project" value="InterPro"/>
</dbReference>
<dbReference type="PANTHER" id="PTHR43065">
    <property type="entry name" value="SENSOR HISTIDINE KINASE"/>
    <property type="match status" value="1"/>
</dbReference>
<dbReference type="Gene3D" id="1.10.287.130">
    <property type="match status" value="1"/>
</dbReference>
<dbReference type="PANTHER" id="PTHR43065:SF46">
    <property type="entry name" value="C4-DICARBOXYLATE TRANSPORT SENSOR PROTEIN DCTB"/>
    <property type="match status" value="1"/>
</dbReference>
<feature type="domain" description="PAS" evidence="10">
    <location>
        <begin position="123"/>
        <end position="164"/>
    </location>
</feature>
<dbReference type="InterPro" id="IPR003661">
    <property type="entry name" value="HisK_dim/P_dom"/>
</dbReference>
<proteinExistence type="predicted"/>
<keyword evidence="5" id="KW-0547">Nucleotide-binding</keyword>
<dbReference type="eggNOG" id="COG4191">
    <property type="taxonomic scope" value="Bacteria"/>
</dbReference>
<evidence type="ECO:0000256" key="8">
    <source>
        <dbReference type="ARBA" id="ARBA00023012"/>
    </source>
</evidence>
<dbReference type="InterPro" id="IPR036890">
    <property type="entry name" value="HATPase_C_sf"/>
</dbReference>
<keyword evidence="7" id="KW-0067">ATP-binding</keyword>
<accession>B8FMG4</accession>
<keyword evidence="6 12" id="KW-0418">Kinase</keyword>
<dbReference type="InterPro" id="IPR004358">
    <property type="entry name" value="Sig_transdc_His_kin-like_C"/>
</dbReference>
<dbReference type="Gene3D" id="3.30.565.10">
    <property type="entry name" value="Histidine kinase-like ATPase, C-terminal domain"/>
    <property type="match status" value="1"/>
</dbReference>
<dbReference type="InterPro" id="IPR001610">
    <property type="entry name" value="PAC"/>
</dbReference>
<gene>
    <name evidence="12" type="ordered locus">Dalk_4322</name>
</gene>
<name>B8FMG4_DESAL</name>
<evidence type="ECO:0000259" key="10">
    <source>
        <dbReference type="PROSITE" id="PS50112"/>
    </source>
</evidence>
<dbReference type="GO" id="GO:0000155">
    <property type="term" value="F:phosphorelay sensor kinase activity"/>
    <property type="evidence" value="ECO:0007669"/>
    <property type="project" value="InterPro"/>
</dbReference>
<dbReference type="InterPro" id="IPR035965">
    <property type="entry name" value="PAS-like_dom_sf"/>
</dbReference>
<dbReference type="Pfam" id="PF08448">
    <property type="entry name" value="PAS_4"/>
    <property type="match status" value="1"/>
</dbReference>
<evidence type="ECO:0000256" key="7">
    <source>
        <dbReference type="ARBA" id="ARBA00022840"/>
    </source>
</evidence>
<dbReference type="PROSITE" id="PS50112">
    <property type="entry name" value="PAS"/>
    <property type="match status" value="3"/>
</dbReference>
<evidence type="ECO:0000256" key="2">
    <source>
        <dbReference type="ARBA" id="ARBA00012438"/>
    </source>
</evidence>
<dbReference type="SUPFAM" id="SSF55785">
    <property type="entry name" value="PYP-like sensor domain (PAS domain)"/>
    <property type="match status" value="3"/>
</dbReference>
<dbReference type="SUPFAM" id="SSF47384">
    <property type="entry name" value="Homodimeric domain of signal transducing histidine kinase"/>
    <property type="match status" value="1"/>
</dbReference>
<evidence type="ECO:0000256" key="3">
    <source>
        <dbReference type="ARBA" id="ARBA00022553"/>
    </source>
</evidence>
<dbReference type="InterPro" id="IPR005467">
    <property type="entry name" value="His_kinase_dom"/>
</dbReference>
<dbReference type="SMART" id="SM00387">
    <property type="entry name" value="HATPase_c"/>
    <property type="match status" value="1"/>
</dbReference>
<dbReference type="Pfam" id="PF00512">
    <property type="entry name" value="HisKA"/>
    <property type="match status" value="1"/>
</dbReference>
<dbReference type="CDD" id="cd00130">
    <property type="entry name" value="PAS"/>
    <property type="match status" value="2"/>
</dbReference>
<dbReference type="SMART" id="SM00086">
    <property type="entry name" value="PAC"/>
    <property type="match status" value="2"/>
</dbReference>
<dbReference type="Gene3D" id="3.30.450.20">
    <property type="entry name" value="PAS domain"/>
    <property type="match status" value="3"/>
</dbReference>
<dbReference type="InterPro" id="IPR000014">
    <property type="entry name" value="PAS"/>
</dbReference>
<dbReference type="HOGENOM" id="CLU_000445_114_39_7"/>
<feature type="domain" description="Histidine kinase" evidence="9">
    <location>
        <begin position="397"/>
        <end position="606"/>
    </location>
</feature>
<keyword evidence="8" id="KW-0902">Two-component regulatory system</keyword>
<evidence type="ECO:0000259" key="11">
    <source>
        <dbReference type="PROSITE" id="PS50113"/>
    </source>
</evidence>
<dbReference type="EC" id="2.7.13.3" evidence="2"/>
<evidence type="ECO:0000256" key="4">
    <source>
        <dbReference type="ARBA" id="ARBA00022679"/>
    </source>
</evidence>
<dbReference type="CDD" id="cd00082">
    <property type="entry name" value="HisKA"/>
    <property type="match status" value="1"/>
</dbReference>
<feature type="domain" description="PAS" evidence="10">
    <location>
        <begin position="249"/>
        <end position="320"/>
    </location>
</feature>
<evidence type="ECO:0000256" key="6">
    <source>
        <dbReference type="ARBA" id="ARBA00022777"/>
    </source>
</evidence>
<dbReference type="Pfam" id="PF13426">
    <property type="entry name" value="PAS_9"/>
    <property type="match status" value="1"/>
</dbReference>
<sequence>MENRETPRLISILHAMQDGVYVVNADYTVEFMNEAMIRIFGDHTGKKCHEMLIQSQAPCSWCRAREVFEEQAAVQYEMDLEGVGKVFRITELPLTNADQTISKMSIFRDVTRSKQQERRIRSHKQDYERLFDQVPCGVYVSSKEGNFLDANPALLKMLNYDSKEEFLAMDIARDVYLNAADRDKFMEMIEKSGMVSNYAVDFKTRDGKPVSVIIAGHVRYDDHGEVLGYEGIIVDQSQRKLMEREVQEAHDFFDKVIQSSPNAIMAADMKGEILIWNRGAEELLGYKAHDVIGRMNIVDVYPEGMARRVMKMMRSQEHGGRGLLRSYPLLARTRAGEFIEANMSAAIIYDAQGREMASVGIMVDMRERASMEQKLNSVKDQLLQSEKLAAMGKLTSQLAHELNNPLFGIMNTLELLKTEIPETSKRRKILDMALSETVRISEMLKKMLSFSKPDQEERQITDINTILEELLLLHERQLQENDVKVVRDLTEGLEPVMASKNQLRQVFLNVIANARDAMQEGGTFTITSRAQGDFIYIDLADTGVGIPEENLSKIFDTFFTTKGSVQGVGLGLSVCYGFIRDHGGDIKVHSEPGEGTTFTVSLPIYRPEE</sequence>
<dbReference type="PROSITE" id="PS50113">
    <property type="entry name" value="PAC"/>
    <property type="match status" value="2"/>
</dbReference>
<feature type="domain" description="PAC" evidence="11">
    <location>
        <begin position="325"/>
        <end position="377"/>
    </location>
</feature>
<reference evidence="12 13" key="1">
    <citation type="journal article" date="2012" name="Environ. Microbiol.">
        <title>The genome sequence of Desulfatibacillum alkenivorans AK-01: a blueprint for anaerobic alkane oxidation.</title>
        <authorList>
            <person name="Callaghan A.V."/>
            <person name="Morris B.E."/>
            <person name="Pereira I.A."/>
            <person name="McInerney M.J."/>
            <person name="Austin R.N."/>
            <person name="Groves J.T."/>
            <person name="Kukor J.J."/>
            <person name="Suflita J.M."/>
            <person name="Young L.Y."/>
            <person name="Zylstra G.J."/>
            <person name="Wawrik B."/>
        </authorList>
    </citation>
    <scope>NUCLEOTIDE SEQUENCE [LARGE SCALE GENOMIC DNA]</scope>
    <source>
        <strain evidence="12 13">AK-01</strain>
    </source>
</reference>
<evidence type="ECO:0000313" key="12">
    <source>
        <dbReference type="EMBL" id="ACL06002.1"/>
    </source>
</evidence>
<feature type="domain" description="PAC" evidence="11">
    <location>
        <begin position="196"/>
        <end position="248"/>
    </location>
</feature>
<dbReference type="InterPro" id="IPR000700">
    <property type="entry name" value="PAS-assoc_C"/>
</dbReference>
<evidence type="ECO:0000256" key="5">
    <source>
        <dbReference type="ARBA" id="ARBA00022741"/>
    </source>
</evidence>
<dbReference type="SMART" id="SM00091">
    <property type="entry name" value="PAS"/>
    <property type="match status" value="3"/>
</dbReference>
<keyword evidence="13" id="KW-1185">Reference proteome</keyword>
<dbReference type="InterPro" id="IPR013767">
    <property type="entry name" value="PAS_fold"/>
</dbReference>
<protein>
    <recommendedName>
        <fullName evidence="2">histidine kinase</fullName>
        <ecNumber evidence="2">2.7.13.3</ecNumber>
    </recommendedName>
</protein>
<dbReference type="PROSITE" id="PS50109">
    <property type="entry name" value="HIS_KIN"/>
    <property type="match status" value="1"/>
</dbReference>
<dbReference type="EMBL" id="CP001322">
    <property type="protein sequence ID" value="ACL06002.1"/>
    <property type="molecule type" value="Genomic_DNA"/>
</dbReference>
<evidence type="ECO:0000259" key="9">
    <source>
        <dbReference type="PROSITE" id="PS50109"/>
    </source>
</evidence>
<evidence type="ECO:0000256" key="1">
    <source>
        <dbReference type="ARBA" id="ARBA00000085"/>
    </source>
</evidence>
<dbReference type="GO" id="GO:0005524">
    <property type="term" value="F:ATP binding"/>
    <property type="evidence" value="ECO:0007669"/>
    <property type="project" value="UniProtKB-KW"/>
</dbReference>
<dbReference type="PRINTS" id="PR00344">
    <property type="entry name" value="BCTRLSENSOR"/>
</dbReference>
<dbReference type="AlphaFoldDB" id="B8FMG4"/>
<keyword evidence="3" id="KW-0597">Phosphoprotein</keyword>
<organism evidence="12 13">
    <name type="scientific">Desulfatibacillum aliphaticivorans</name>
    <dbReference type="NCBI Taxonomy" id="218208"/>
    <lineage>
        <taxon>Bacteria</taxon>
        <taxon>Pseudomonadati</taxon>
        <taxon>Thermodesulfobacteriota</taxon>
        <taxon>Desulfobacteria</taxon>
        <taxon>Desulfobacterales</taxon>
        <taxon>Desulfatibacillaceae</taxon>
        <taxon>Desulfatibacillum</taxon>
    </lineage>
</organism>
<dbReference type="SMART" id="SM00388">
    <property type="entry name" value="HisKA"/>
    <property type="match status" value="1"/>
</dbReference>
<comment type="catalytic activity">
    <reaction evidence="1">
        <text>ATP + protein L-histidine = ADP + protein N-phospho-L-histidine.</text>
        <dbReference type="EC" id="2.7.13.3"/>
    </reaction>
</comment>
<dbReference type="SUPFAM" id="SSF55874">
    <property type="entry name" value="ATPase domain of HSP90 chaperone/DNA topoisomerase II/histidine kinase"/>
    <property type="match status" value="1"/>
</dbReference>
<dbReference type="NCBIfam" id="TIGR00229">
    <property type="entry name" value="sensory_box"/>
    <property type="match status" value="2"/>
</dbReference>
<keyword evidence="4 12" id="KW-0808">Transferase</keyword>
<dbReference type="Proteomes" id="UP000000739">
    <property type="component" value="Chromosome"/>
</dbReference>
<dbReference type="InterPro" id="IPR003594">
    <property type="entry name" value="HATPase_dom"/>
</dbReference>
<feature type="domain" description="PAS" evidence="10">
    <location>
        <begin position="5"/>
        <end position="41"/>
    </location>
</feature>
<dbReference type="KEGG" id="dal:Dalk_4322"/>
<dbReference type="InterPro" id="IPR036097">
    <property type="entry name" value="HisK_dim/P_sf"/>
</dbReference>
<dbReference type="Pfam" id="PF02518">
    <property type="entry name" value="HATPase_c"/>
    <property type="match status" value="1"/>
</dbReference>
<evidence type="ECO:0000313" key="13">
    <source>
        <dbReference type="Proteomes" id="UP000000739"/>
    </source>
</evidence>
<dbReference type="Pfam" id="PF00989">
    <property type="entry name" value="PAS"/>
    <property type="match status" value="1"/>
</dbReference>